<protein>
    <submittedName>
        <fullName evidence="2">Uncharacterized protein</fullName>
    </submittedName>
</protein>
<evidence type="ECO:0000256" key="1">
    <source>
        <dbReference type="SAM" id="Phobius"/>
    </source>
</evidence>
<evidence type="ECO:0000313" key="3">
    <source>
        <dbReference type="Proteomes" id="UP000775770"/>
    </source>
</evidence>
<organism evidence="2 3">
    <name type="scientific">Oribacterium sinus</name>
    <dbReference type="NCBI Taxonomy" id="237576"/>
    <lineage>
        <taxon>Bacteria</taxon>
        <taxon>Bacillati</taxon>
        <taxon>Bacillota</taxon>
        <taxon>Clostridia</taxon>
        <taxon>Lachnospirales</taxon>
        <taxon>Lachnospiraceae</taxon>
        <taxon>Oribacterium</taxon>
    </lineage>
</organism>
<dbReference type="Proteomes" id="UP000775770">
    <property type="component" value="Unassembled WGS sequence"/>
</dbReference>
<dbReference type="RefSeq" id="WP_304072706.1">
    <property type="nucleotide sequence ID" value="NZ_JABZRA010000130.1"/>
</dbReference>
<gene>
    <name evidence="2" type="ORF">HXM90_08080</name>
</gene>
<feature type="transmembrane region" description="Helical" evidence="1">
    <location>
        <begin position="6"/>
        <end position="26"/>
    </location>
</feature>
<reference evidence="2" key="1">
    <citation type="submission" date="2020-04" db="EMBL/GenBank/DDBJ databases">
        <title>Deep metagenomics examines the oral microbiome during advanced dental caries in children, revealing novel taxa and co-occurrences with host molecules.</title>
        <authorList>
            <person name="Baker J.L."/>
            <person name="Morton J.T."/>
            <person name="Dinis M."/>
            <person name="Alvarez R."/>
            <person name="Tran N.C."/>
            <person name="Knight R."/>
            <person name="Edlund A."/>
        </authorList>
    </citation>
    <scope>NUCLEOTIDE SEQUENCE</scope>
    <source>
        <strain evidence="2">JCVI_38_bin.19</strain>
    </source>
</reference>
<comment type="caution">
    <text evidence="2">The sequence shown here is derived from an EMBL/GenBank/DDBJ whole genome shotgun (WGS) entry which is preliminary data.</text>
</comment>
<accession>A0A930DPU4</accession>
<keyword evidence="1" id="KW-0812">Transmembrane</keyword>
<sequence length="153" mass="17579">MYLFFEYSLLALGLFFFGLIGFWKGIENTKKIRGLFYESRSPKESFLLRYFGRIFTWIFLGGFAGYTFFFMALRFHLRNHEAVLQASNPISSNFAFTGKMLGELGNALARGSTAGSMISLSLFFFMLALTFCSSGRFFAWMSRLRLQENCGRS</sequence>
<dbReference type="EMBL" id="JABZRA010000130">
    <property type="protein sequence ID" value="MBF1273354.1"/>
    <property type="molecule type" value="Genomic_DNA"/>
</dbReference>
<name>A0A930DPU4_9FIRM</name>
<keyword evidence="1" id="KW-1133">Transmembrane helix</keyword>
<keyword evidence="1" id="KW-0472">Membrane</keyword>
<dbReference type="AlphaFoldDB" id="A0A930DPU4"/>
<proteinExistence type="predicted"/>
<feature type="transmembrane region" description="Helical" evidence="1">
    <location>
        <begin position="118"/>
        <end position="139"/>
    </location>
</feature>
<feature type="transmembrane region" description="Helical" evidence="1">
    <location>
        <begin position="47"/>
        <end position="69"/>
    </location>
</feature>
<evidence type="ECO:0000313" key="2">
    <source>
        <dbReference type="EMBL" id="MBF1273354.1"/>
    </source>
</evidence>